<gene>
    <name evidence="2" type="ORF">BBOU_1246</name>
</gene>
<dbReference type="GeneID" id="303204925"/>
<dbReference type="GO" id="GO:0016788">
    <property type="term" value="F:hydrolase activity, acting on ester bonds"/>
    <property type="evidence" value="ECO:0007669"/>
    <property type="project" value="InterPro"/>
</dbReference>
<dbReference type="EMBL" id="JGYQ01000016">
    <property type="protein sequence ID" value="KFI46159.1"/>
    <property type="molecule type" value="Genomic_DNA"/>
</dbReference>
<proteinExistence type="predicted"/>
<evidence type="ECO:0000313" key="3">
    <source>
        <dbReference type="Proteomes" id="UP000029093"/>
    </source>
</evidence>
<dbReference type="InterPro" id="IPR012908">
    <property type="entry name" value="PGAP1-ab_dom-like"/>
</dbReference>
<dbReference type="RefSeq" id="WP_026502187.1">
    <property type="nucleotide sequence ID" value="NZ_JGYQ01000016.1"/>
</dbReference>
<reference evidence="2 3" key="1">
    <citation type="submission" date="2014-03" db="EMBL/GenBank/DDBJ databases">
        <title>Genomics of Bifidobacteria.</title>
        <authorList>
            <person name="Ventura M."/>
            <person name="Milani C."/>
            <person name="Lugli G.A."/>
        </authorList>
    </citation>
    <scope>NUCLEOTIDE SEQUENCE [LARGE SCALE GENOMIC DNA]</scope>
    <source>
        <strain evidence="2 3">LMG 10736</strain>
    </source>
</reference>
<sequence>MSWEVTSRVRGGVPLSVADAQQFHALIATLTDTSRQFAAQSAAWATLSDQLTRTRLHVSSCPVHRDSWPGGSLTAAAMPRLSFIVELSRACEAQIRVCSAIAQHMDALTQLVARAQGLYLDAETKAAHASAGIPTDPLSTASSVLRGMASDILRSIGVVATSDDKSQPLLDILHTTSPYHQALMRGFSIAVLAGIARSRAIRPGSGMTAIDPLHGMLSRNSVNVAAEHLASISMQLNDRRQGNRIELSRRYPAWQVTRQADGVAGAIVQLRSLAENQYGTNEDNGLSYATIAIQRYRRMDGSAAWLVIIPGTDGHADSPFGWPQNVELMSSQARTRMQADSARMVLEAMERSGIGQDDPVAIIGHSQGGIVAATLASDSKYNIRHIVTAGSPVANHPISGDAWTTSIEMDDELVPALDGAANPVGERWLTIHGSVAETVHGNGTGPVLAEPVPETADARQMSHHLKFHQAAYANAAALGSGAVTSHDRHFRQVIAGELEETSYWQGRMMR</sequence>
<evidence type="ECO:0000313" key="2">
    <source>
        <dbReference type="EMBL" id="KFI46159.1"/>
    </source>
</evidence>
<name>A0A086ZI09_9BIFI</name>
<dbReference type="Gene3D" id="3.40.50.1820">
    <property type="entry name" value="alpha/beta hydrolase"/>
    <property type="match status" value="1"/>
</dbReference>
<dbReference type="SUPFAM" id="SSF53474">
    <property type="entry name" value="alpha/beta-Hydrolases"/>
    <property type="match status" value="1"/>
</dbReference>
<keyword evidence="3" id="KW-1185">Reference proteome</keyword>
<feature type="domain" description="GPI inositol-deacylase PGAP1-like alpha/beta" evidence="1">
    <location>
        <begin position="338"/>
        <end position="406"/>
    </location>
</feature>
<dbReference type="Pfam" id="PF07819">
    <property type="entry name" value="PGAP1"/>
    <property type="match status" value="1"/>
</dbReference>
<comment type="caution">
    <text evidence="2">The sequence shown here is derived from an EMBL/GenBank/DDBJ whole genome shotgun (WGS) entry which is preliminary data.</text>
</comment>
<dbReference type="OrthoDB" id="5095936at2"/>
<accession>A0A086ZI09</accession>
<organism evidence="2 3">
    <name type="scientific">Bifidobacterium boum</name>
    <dbReference type="NCBI Taxonomy" id="78343"/>
    <lineage>
        <taxon>Bacteria</taxon>
        <taxon>Bacillati</taxon>
        <taxon>Actinomycetota</taxon>
        <taxon>Actinomycetes</taxon>
        <taxon>Bifidobacteriales</taxon>
        <taxon>Bifidobacteriaceae</taxon>
        <taxon>Bifidobacterium</taxon>
    </lineage>
</organism>
<dbReference type="Proteomes" id="UP000029093">
    <property type="component" value="Unassembled WGS sequence"/>
</dbReference>
<dbReference type="AlphaFoldDB" id="A0A086ZI09"/>
<dbReference type="InterPro" id="IPR029058">
    <property type="entry name" value="AB_hydrolase_fold"/>
</dbReference>
<evidence type="ECO:0000259" key="1">
    <source>
        <dbReference type="Pfam" id="PF07819"/>
    </source>
</evidence>
<protein>
    <submittedName>
        <fullName evidence="2">PGAP1-like protein</fullName>
    </submittedName>
</protein>